<sequence>MILCINWMCLSLCIFYLLYLPTPLLLMVTV</sequence>
<feature type="transmembrane region" description="Helical" evidence="1">
    <location>
        <begin position="7"/>
        <end position="28"/>
    </location>
</feature>
<evidence type="ECO:0000313" key="2">
    <source>
        <dbReference type="EMBL" id="MBW84864.1"/>
    </source>
</evidence>
<accession>A0A2P2IUH2</accession>
<evidence type="ECO:0000256" key="1">
    <source>
        <dbReference type="SAM" id="Phobius"/>
    </source>
</evidence>
<protein>
    <submittedName>
        <fullName evidence="2">Uncharacterized protein</fullName>
    </submittedName>
</protein>
<organism evidence="2">
    <name type="scientific">Rhizophora mucronata</name>
    <name type="common">Asiatic mangrove</name>
    <dbReference type="NCBI Taxonomy" id="61149"/>
    <lineage>
        <taxon>Eukaryota</taxon>
        <taxon>Viridiplantae</taxon>
        <taxon>Streptophyta</taxon>
        <taxon>Embryophyta</taxon>
        <taxon>Tracheophyta</taxon>
        <taxon>Spermatophyta</taxon>
        <taxon>Magnoliopsida</taxon>
        <taxon>eudicotyledons</taxon>
        <taxon>Gunneridae</taxon>
        <taxon>Pentapetalae</taxon>
        <taxon>rosids</taxon>
        <taxon>fabids</taxon>
        <taxon>Malpighiales</taxon>
        <taxon>Rhizophoraceae</taxon>
        <taxon>Rhizophora</taxon>
    </lineage>
</organism>
<keyword evidence="1" id="KW-0472">Membrane</keyword>
<dbReference type="EMBL" id="GGEC01004381">
    <property type="protein sequence ID" value="MBW84864.1"/>
    <property type="molecule type" value="Transcribed_RNA"/>
</dbReference>
<keyword evidence="1" id="KW-0812">Transmembrane</keyword>
<reference evidence="2" key="1">
    <citation type="submission" date="2018-02" db="EMBL/GenBank/DDBJ databases">
        <title>Rhizophora mucronata_Transcriptome.</title>
        <authorList>
            <person name="Meera S.P."/>
            <person name="Sreeshan A."/>
            <person name="Augustine A."/>
        </authorList>
    </citation>
    <scope>NUCLEOTIDE SEQUENCE</scope>
    <source>
        <tissue evidence="2">Leaf</tissue>
    </source>
</reference>
<proteinExistence type="predicted"/>
<name>A0A2P2IUH2_RHIMU</name>
<keyword evidence="1" id="KW-1133">Transmembrane helix</keyword>
<dbReference type="AlphaFoldDB" id="A0A2P2IUH2"/>